<protein>
    <submittedName>
        <fullName evidence="1">Uncharacterized protein</fullName>
    </submittedName>
</protein>
<comment type="caution">
    <text evidence="1">The sequence shown here is derived from an EMBL/GenBank/DDBJ whole genome shotgun (WGS) entry which is preliminary data.</text>
</comment>
<keyword evidence="2" id="KW-1185">Reference proteome</keyword>
<proteinExistence type="predicted"/>
<reference evidence="1 2" key="1">
    <citation type="submission" date="2019-09" db="EMBL/GenBank/DDBJ databases">
        <title>Nocardioides panacisoli sp. nov., isolated from the soil of a ginseng field.</title>
        <authorList>
            <person name="Cho C."/>
        </authorList>
    </citation>
    <scope>NUCLEOTIDE SEQUENCE [LARGE SCALE GENOMIC DNA]</scope>
    <source>
        <strain evidence="1 2">BN130099</strain>
    </source>
</reference>
<dbReference type="EMBL" id="VUJV01000001">
    <property type="protein sequence ID" value="KAA1421554.1"/>
    <property type="molecule type" value="Genomic_DNA"/>
</dbReference>
<dbReference type="Proteomes" id="UP000325003">
    <property type="component" value="Unassembled WGS sequence"/>
</dbReference>
<evidence type="ECO:0000313" key="2">
    <source>
        <dbReference type="Proteomes" id="UP000325003"/>
    </source>
</evidence>
<sequence>MSAQLRVEGLLLPSLSMALLGGGAEGADLLAELRLSSDNFERDLAEMLEALDGIADPEAPRKRAVSERLAELASGVTGWLAVTSLTNDVYPSYVLRRGDLAVVVRPIGPVAEWLMIGVADVVEVVQAAIDDFPDDVLLSARRGGEPCGSVLIRDGEAGVAAKDQATLDALSEGARHGLAGAVGALMELIDGPS</sequence>
<dbReference type="AlphaFoldDB" id="A0A5B1LM16"/>
<evidence type="ECO:0000313" key="1">
    <source>
        <dbReference type="EMBL" id="KAA1421554.1"/>
    </source>
</evidence>
<gene>
    <name evidence="1" type="ORF">F0U44_04510</name>
</gene>
<accession>A0A5B1LM16</accession>
<name>A0A5B1LM16_9ACTN</name>
<organism evidence="1 2">
    <name type="scientific">Nocardioides humilatus</name>
    <dbReference type="NCBI Taxonomy" id="2607660"/>
    <lineage>
        <taxon>Bacteria</taxon>
        <taxon>Bacillati</taxon>
        <taxon>Actinomycetota</taxon>
        <taxon>Actinomycetes</taxon>
        <taxon>Propionibacteriales</taxon>
        <taxon>Nocardioidaceae</taxon>
        <taxon>Nocardioides</taxon>
    </lineage>
</organism>
<reference evidence="1 2" key="2">
    <citation type="submission" date="2019-09" db="EMBL/GenBank/DDBJ databases">
        <authorList>
            <person name="Jin C."/>
        </authorList>
    </citation>
    <scope>NUCLEOTIDE SEQUENCE [LARGE SCALE GENOMIC DNA]</scope>
    <source>
        <strain evidence="1 2">BN130099</strain>
    </source>
</reference>
<dbReference type="RefSeq" id="WP_149727014.1">
    <property type="nucleotide sequence ID" value="NZ_VUJV01000001.1"/>
</dbReference>